<dbReference type="InterPro" id="IPR018511">
    <property type="entry name" value="Hemolysin-typ_Ca-bd_CS"/>
</dbReference>
<feature type="compositionally biased region" description="Basic and acidic residues" evidence="3">
    <location>
        <begin position="225"/>
        <end position="238"/>
    </location>
</feature>
<dbReference type="InterPro" id="IPR050557">
    <property type="entry name" value="RTX_toxin/Mannuronan_C5-epim"/>
</dbReference>
<sequence>MTVEVTLTDLNGLVEYTFDDVDLLFFAGGGAEFDFSYLDANQLTGLAEMTPATIMPENTFRLTYYSDITGSVTADLVGDWPEPLQLFQIGNSDAWVESTANIQIDEITVIAPHSYKIVIDFNGEGPTVKEFVETWTEADLAALNPLVNGEFATQDGWSGTSGKDKYNGTAQDDVIEGLGGKDTLKGGRGDDEIFGGSGNDKLVGQAGNDTLDGGAGNDKLSGGGGRDHLSGGEGKDKLIGGGGRDSLAGDGGNDVLSGGGGNDLLQGGTGNDRLTGGGGNDTLSGGDGKDTFIDGGGDDYMYGGGHADVFIFEKKSAGGDDFVSMERFGGDVIRLEGYGVNVDTSTASASEIEAAMSNRGITITQETAGGEFVVHFAKSGDTITMSFDQAVLMPQVWDYFEFG</sequence>
<reference evidence="4 5" key="1">
    <citation type="submission" date="2020-03" db="EMBL/GenBank/DDBJ databases">
        <title>Bacterial isolates of synthetic phycosphere.</title>
        <authorList>
            <person name="Fu H."/>
            <person name="Moran M.A."/>
        </authorList>
    </citation>
    <scope>NUCLEOTIDE SEQUENCE [LARGE SCALE GENOMIC DNA]</scope>
    <source>
        <strain evidence="4 5">HF1</strain>
    </source>
</reference>
<gene>
    <name evidence="4" type="ORF">HCZ30_13455</name>
</gene>
<comment type="subcellular location">
    <subcellularLocation>
        <location evidence="1">Secreted</location>
    </subcellularLocation>
</comment>
<name>A0ABX0W2F2_9RHOB</name>
<dbReference type="Pfam" id="PF00353">
    <property type="entry name" value="HemolysinCabind"/>
    <property type="match status" value="3"/>
</dbReference>
<dbReference type="Gene3D" id="2.150.10.10">
    <property type="entry name" value="Serralysin-like metalloprotease, C-terminal"/>
    <property type="match status" value="2"/>
</dbReference>
<feature type="compositionally biased region" description="Gly residues" evidence="3">
    <location>
        <begin position="239"/>
        <end position="280"/>
    </location>
</feature>
<evidence type="ECO:0000313" key="5">
    <source>
        <dbReference type="Proteomes" id="UP000709466"/>
    </source>
</evidence>
<proteinExistence type="predicted"/>
<dbReference type="PRINTS" id="PR00313">
    <property type="entry name" value="CABNDNGRPT"/>
</dbReference>
<dbReference type="PANTHER" id="PTHR38340">
    <property type="entry name" value="S-LAYER PROTEIN"/>
    <property type="match status" value="1"/>
</dbReference>
<evidence type="ECO:0000313" key="4">
    <source>
        <dbReference type="EMBL" id="NIY73434.1"/>
    </source>
</evidence>
<dbReference type="Proteomes" id="UP000709466">
    <property type="component" value="Unassembled WGS sequence"/>
</dbReference>
<keyword evidence="2" id="KW-0964">Secreted</keyword>
<evidence type="ECO:0000256" key="1">
    <source>
        <dbReference type="ARBA" id="ARBA00004613"/>
    </source>
</evidence>
<dbReference type="PROSITE" id="PS00330">
    <property type="entry name" value="HEMOLYSIN_CALCIUM"/>
    <property type="match status" value="3"/>
</dbReference>
<evidence type="ECO:0000256" key="2">
    <source>
        <dbReference type="ARBA" id="ARBA00022525"/>
    </source>
</evidence>
<organism evidence="4 5">
    <name type="scientific">Marivivens donghaensis</name>
    <dbReference type="NCBI Taxonomy" id="1699413"/>
    <lineage>
        <taxon>Bacteria</taxon>
        <taxon>Pseudomonadati</taxon>
        <taxon>Pseudomonadota</taxon>
        <taxon>Alphaproteobacteria</taxon>
        <taxon>Rhodobacterales</taxon>
        <taxon>Paracoccaceae</taxon>
        <taxon>Marivivens group</taxon>
        <taxon>Marivivens</taxon>
    </lineage>
</organism>
<evidence type="ECO:0000256" key="3">
    <source>
        <dbReference type="SAM" id="MobiDB-lite"/>
    </source>
</evidence>
<keyword evidence="5" id="KW-1185">Reference proteome</keyword>
<feature type="compositionally biased region" description="Gly residues" evidence="3">
    <location>
        <begin position="213"/>
        <end position="224"/>
    </location>
</feature>
<dbReference type="RefSeq" id="WP_167638820.1">
    <property type="nucleotide sequence ID" value="NZ_JAATOP010000010.1"/>
</dbReference>
<feature type="compositionally biased region" description="Basic and acidic residues" evidence="3">
    <location>
        <begin position="182"/>
        <end position="191"/>
    </location>
</feature>
<dbReference type="PANTHER" id="PTHR38340:SF1">
    <property type="entry name" value="S-LAYER PROTEIN"/>
    <property type="match status" value="1"/>
</dbReference>
<dbReference type="SUPFAM" id="SSF51120">
    <property type="entry name" value="beta-Roll"/>
    <property type="match status" value="1"/>
</dbReference>
<feature type="region of interest" description="Disordered" evidence="3">
    <location>
        <begin position="154"/>
        <end position="290"/>
    </location>
</feature>
<dbReference type="EMBL" id="JAATOP010000010">
    <property type="protein sequence ID" value="NIY73434.1"/>
    <property type="molecule type" value="Genomic_DNA"/>
</dbReference>
<comment type="caution">
    <text evidence="4">The sequence shown here is derived from an EMBL/GenBank/DDBJ whole genome shotgun (WGS) entry which is preliminary data.</text>
</comment>
<accession>A0ABX0W2F2</accession>
<dbReference type="InterPro" id="IPR011049">
    <property type="entry name" value="Serralysin-like_metalloprot_C"/>
</dbReference>
<protein>
    <submittedName>
        <fullName evidence="4">Calcium-binding protein</fullName>
    </submittedName>
</protein>
<dbReference type="InterPro" id="IPR001343">
    <property type="entry name" value="Hemolysn_Ca-bd"/>
</dbReference>